<dbReference type="AlphaFoldDB" id="A0A926GRF7"/>
<protein>
    <recommendedName>
        <fullName evidence="5">Secreted protein</fullName>
    </recommendedName>
</protein>
<comment type="caution">
    <text evidence="3">The sequence shown here is derived from an EMBL/GenBank/DDBJ whole genome shotgun (WGS) entry which is preliminary data.</text>
</comment>
<feature type="signal peptide" evidence="2">
    <location>
        <begin position="1"/>
        <end position="30"/>
    </location>
</feature>
<evidence type="ECO:0000256" key="1">
    <source>
        <dbReference type="SAM" id="Phobius"/>
    </source>
</evidence>
<dbReference type="Proteomes" id="UP000608594">
    <property type="component" value="Unassembled WGS sequence"/>
</dbReference>
<keyword evidence="4" id="KW-1185">Reference proteome</keyword>
<dbReference type="RefSeq" id="WP_187794988.1">
    <property type="nucleotide sequence ID" value="NZ_JACOQL010000008.1"/>
</dbReference>
<gene>
    <name evidence="3" type="ORF">H4P12_17830</name>
</gene>
<evidence type="ECO:0000313" key="3">
    <source>
        <dbReference type="EMBL" id="MBC9248525.1"/>
    </source>
</evidence>
<organism evidence="3 4">
    <name type="scientific">Paracoccus amoyensis</name>
    <dbReference type="NCBI Taxonomy" id="2760093"/>
    <lineage>
        <taxon>Bacteria</taxon>
        <taxon>Pseudomonadati</taxon>
        <taxon>Pseudomonadota</taxon>
        <taxon>Alphaproteobacteria</taxon>
        <taxon>Rhodobacterales</taxon>
        <taxon>Paracoccaceae</taxon>
        <taxon>Paracoccus</taxon>
    </lineage>
</organism>
<sequence>MSRECEVFHDARLKGIALVAAILLSPFAHPAEAASCASSPTICTEGDGRFLFGTAEIEGWVDATAIGMSARERYHLTFHSYGVSEGGIYSESAFATLDMNQSGNTVGNNGNGMTYDGGSSNAINAAGPYSDRFAGGVSLVPSLTFPGQIINDYSLAMMDLDIRARQGVLWPETLPARAPTASVGSFNLSIGFFGLDIDPVDPHFYDVDQDNHVRLTTSNFDRLLFTFSDGEGGTTTRELTMPSAVPLPASAVFLLACLSGFFLLRSRQLATAQARQRVAG</sequence>
<keyword evidence="1" id="KW-1133">Transmembrane helix</keyword>
<name>A0A926GRF7_9RHOB</name>
<evidence type="ECO:0000256" key="2">
    <source>
        <dbReference type="SAM" id="SignalP"/>
    </source>
</evidence>
<keyword evidence="1" id="KW-0472">Membrane</keyword>
<keyword evidence="2" id="KW-0732">Signal</keyword>
<evidence type="ECO:0008006" key="5">
    <source>
        <dbReference type="Google" id="ProtNLM"/>
    </source>
</evidence>
<evidence type="ECO:0000313" key="4">
    <source>
        <dbReference type="Proteomes" id="UP000608594"/>
    </source>
</evidence>
<accession>A0A926GRF7</accession>
<reference evidence="3" key="1">
    <citation type="submission" date="2020-08" db="EMBL/GenBank/DDBJ databases">
        <title>Paracoccus amoyensis sp. nov., isolated from the surface seawater at coast of Xiamen, Fujian.</title>
        <authorList>
            <person name="Lyu L."/>
        </authorList>
    </citation>
    <scope>NUCLEOTIDE SEQUENCE</scope>
    <source>
        <strain evidence="3">11-3</strain>
    </source>
</reference>
<dbReference type="EMBL" id="JACOQL010000008">
    <property type="protein sequence ID" value="MBC9248525.1"/>
    <property type="molecule type" value="Genomic_DNA"/>
</dbReference>
<feature type="chain" id="PRO_5038047224" description="Secreted protein" evidence="2">
    <location>
        <begin position="31"/>
        <end position="280"/>
    </location>
</feature>
<keyword evidence="1" id="KW-0812">Transmembrane</keyword>
<proteinExistence type="predicted"/>
<feature type="transmembrane region" description="Helical" evidence="1">
    <location>
        <begin position="245"/>
        <end position="264"/>
    </location>
</feature>